<evidence type="ECO:0000256" key="8">
    <source>
        <dbReference type="PIRSR" id="PIRSR004682-1"/>
    </source>
</evidence>
<proteinExistence type="inferred from homology"/>
<accession>A0A6N8U112</accession>
<comment type="caution">
    <text evidence="11">The sequence shown here is derived from an EMBL/GenBank/DDBJ whole genome shotgun (WGS) entry which is preliminary data.</text>
</comment>
<feature type="active site" description="Proton donor" evidence="8">
    <location>
        <position position="10"/>
    </location>
</feature>
<organism evidence="11 12">
    <name type="scientific">Salinicoccus hispanicus</name>
    <dbReference type="NCBI Taxonomy" id="157225"/>
    <lineage>
        <taxon>Bacteria</taxon>
        <taxon>Bacillati</taxon>
        <taxon>Bacillota</taxon>
        <taxon>Bacilli</taxon>
        <taxon>Bacillales</taxon>
        <taxon>Staphylococcaceae</taxon>
        <taxon>Salinicoccus</taxon>
    </lineage>
</organism>
<sequence>MQRAVFLDRDGVINEVLSHRVRFVNGPRDLFLLEGVPEAIRQFNDAGWKVFIVTNQGGVGLGFLSEAALNDIHEVLIGKLKEYGARVDDIAYCPHRPGAGCPCRKPEAGMLLDLAGRHDILLEDSYMAGDREPDILAGKNAGTQTVFINRKANKALGADHQFDTLLAFSNWLTG</sequence>
<feature type="active site" description="Nucleophile" evidence="8">
    <location>
        <position position="8"/>
    </location>
</feature>
<dbReference type="GO" id="GO:0005975">
    <property type="term" value="P:carbohydrate metabolic process"/>
    <property type="evidence" value="ECO:0007669"/>
    <property type="project" value="InterPro"/>
</dbReference>
<feature type="site" description="Stabilizes the phosphoryl group" evidence="9">
    <location>
        <position position="54"/>
    </location>
</feature>
<keyword evidence="4 7" id="KW-0378">Hydrolase</keyword>
<evidence type="ECO:0000256" key="10">
    <source>
        <dbReference type="PIRSR" id="PIRSR004682-4"/>
    </source>
</evidence>
<evidence type="ECO:0000256" key="6">
    <source>
        <dbReference type="ARBA" id="ARBA00031828"/>
    </source>
</evidence>
<name>A0A6N8U112_9STAP</name>
<dbReference type="EC" id="3.1.3.-" evidence="7"/>
<keyword evidence="10" id="KW-0460">Magnesium</keyword>
<dbReference type="SUPFAM" id="SSF56784">
    <property type="entry name" value="HAD-like"/>
    <property type="match status" value="1"/>
</dbReference>
<reference evidence="11 12" key="1">
    <citation type="submission" date="2019-12" db="EMBL/GenBank/DDBJ databases">
        <title>Salinicoccus cyprini sp. nov., isolated from gastro-intestinal tract of mirror carp, Cyprinus carpio var. specularis, collected from Gobind Sagar Reservoir, Himachal Pradesh, India.</title>
        <authorList>
            <person name="Talwar C."/>
            <person name="Singh A.K."/>
            <person name="Lal R."/>
            <person name="Negi R.K."/>
        </authorList>
    </citation>
    <scope>NUCLEOTIDE SEQUENCE [LARGE SCALE GENOMIC DNA]</scope>
    <source>
        <strain evidence="11 12">J-82</strain>
    </source>
</reference>
<dbReference type="PANTHER" id="PTHR42891:SF1">
    <property type="entry name" value="D-GLYCERO-BETA-D-MANNO-HEPTOSE-1,7-BISPHOSPHATE 7-PHOSPHATASE"/>
    <property type="match status" value="1"/>
</dbReference>
<feature type="binding site" evidence="10">
    <location>
        <position position="130"/>
    </location>
    <ligand>
        <name>Mg(2+)</name>
        <dbReference type="ChEBI" id="CHEBI:18420"/>
    </ligand>
</feature>
<feature type="site" description="Contributes to substrate recognition" evidence="9">
    <location>
        <position position="104"/>
    </location>
</feature>
<evidence type="ECO:0000313" key="11">
    <source>
        <dbReference type="EMBL" id="MXQ50626.1"/>
    </source>
</evidence>
<dbReference type="GO" id="GO:0005737">
    <property type="term" value="C:cytoplasm"/>
    <property type="evidence" value="ECO:0007669"/>
    <property type="project" value="UniProtKB-SubCell"/>
</dbReference>
<dbReference type="NCBIfam" id="TIGR01662">
    <property type="entry name" value="HAD-SF-IIIA"/>
    <property type="match status" value="1"/>
</dbReference>
<keyword evidence="12" id="KW-1185">Reference proteome</keyword>
<protein>
    <recommendedName>
        <fullName evidence="6 7">D,D-heptose 1,7-bisphosphate phosphatase</fullName>
        <ecNumber evidence="7">3.1.3.-</ecNumber>
    </recommendedName>
</protein>
<keyword evidence="2 7" id="KW-0963">Cytoplasm</keyword>
<gene>
    <name evidence="11" type="ORF">GQ671_05020</name>
</gene>
<evidence type="ECO:0000256" key="5">
    <source>
        <dbReference type="ARBA" id="ARBA00023277"/>
    </source>
</evidence>
<dbReference type="GO" id="GO:0016791">
    <property type="term" value="F:phosphatase activity"/>
    <property type="evidence" value="ECO:0007669"/>
    <property type="project" value="InterPro"/>
</dbReference>
<feature type="site" description="Stabilizes the phosphoryl group" evidence="9">
    <location>
        <position position="105"/>
    </location>
</feature>
<dbReference type="RefSeq" id="WP_160653645.1">
    <property type="nucleotide sequence ID" value="NZ_JBHRWU010000001.1"/>
</dbReference>
<feature type="binding site" evidence="10">
    <location>
        <position position="93"/>
    </location>
    <ligand>
        <name>Zn(2+)</name>
        <dbReference type="ChEBI" id="CHEBI:29105"/>
    </ligand>
</feature>
<dbReference type="InterPro" id="IPR023214">
    <property type="entry name" value="HAD_sf"/>
</dbReference>
<evidence type="ECO:0000256" key="1">
    <source>
        <dbReference type="ARBA" id="ARBA00004496"/>
    </source>
</evidence>
<feature type="binding site" evidence="10">
    <location>
        <position position="103"/>
    </location>
    <ligand>
        <name>Zn(2+)</name>
        <dbReference type="ChEBI" id="CHEBI:29105"/>
    </ligand>
</feature>
<dbReference type="OrthoDB" id="9801899at2"/>
<dbReference type="InterPro" id="IPR006543">
    <property type="entry name" value="Histidinol-phos"/>
</dbReference>
<feature type="binding site" evidence="10">
    <location>
        <position position="8"/>
    </location>
    <ligand>
        <name>Mg(2+)</name>
        <dbReference type="ChEBI" id="CHEBI:18420"/>
    </ligand>
</feature>
<dbReference type="AlphaFoldDB" id="A0A6N8U112"/>
<feature type="binding site" evidence="10">
    <location>
        <position position="101"/>
    </location>
    <ligand>
        <name>Zn(2+)</name>
        <dbReference type="ChEBI" id="CHEBI:29105"/>
    </ligand>
</feature>
<evidence type="ECO:0000256" key="9">
    <source>
        <dbReference type="PIRSR" id="PIRSR004682-3"/>
    </source>
</evidence>
<evidence type="ECO:0000313" key="12">
    <source>
        <dbReference type="Proteomes" id="UP000436284"/>
    </source>
</evidence>
<evidence type="ECO:0000256" key="2">
    <source>
        <dbReference type="ARBA" id="ARBA00022490"/>
    </source>
</evidence>
<dbReference type="GO" id="GO:0046872">
    <property type="term" value="F:metal ion binding"/>
    <property type="evidence" value="ECO:0007669"/>
    <property type="project" value="UniProtKB-KW"/>
</dbReference>
<dbReference type="Gene3D" id="3.40.50.1000">
    <property type="entry name" value="HAD superfamily/HAD-like"/>
    <property type="match status" value="1"/>
</dbReference>
<comment type="cofactor">
    <cofactor evidence="10">
        <name>Mg(2+)</name>
        <dbReference type="ChEBI" id="CHEBI:18420"/>
    </cofactor>
</comment>
<feature type="binding site" evidence="10">
    <location>
        <position position="95"/>
    </location>
    <ligand>
        <name>Zn(2+)</name>
        <dbReference type="ChEBI" id="CHEBI:29105"/>
    </ligand>
</feature>
<feature type="binding site" evidence="10">
    <location>
        <position position="10"/>
    </location>
    <ligand>
        <name>Mg(2+)</name>
        <dbReference type="ChEBI" id="CHEBI:18420"/>
    </ligand>
</feature>
<keyword evidence="3 10" id="KW-0479">Metal-binding</keyword>
<dbReference type="PIRSF" id="PIRSF004682">
    <property type="entry name" value="GmhB"/>
    <property type="match status" value="1"/>
</dbReference>
<evidence type="ECO:0000256" key="3">
    <source>
        <dbReference type="ARBA" id="ARBA00022723"/>
    </source>
</evidence>
<dbReference type="InterPro" id="IPR036412">
    <property type="entry name" value="HAD-like_sf"/>
</dbReference>
<dbReference type="Proteomes" id="UP000436284">
    <property type="component" value="Unassembled WGS sequence"/>
</dbReference>
<dbReference type="InterPro" id="IPR006549">
    <property type="entry name" value="HAD-SF_hydro_IIIA"/>
</dbReference>
<dbReference type="Pfam" id="PF13242">
    <property type="entry name" value="Hydrolase_like"/>
    <property type="match status" value="1"/>
</dbReference>
<comment type="similarity">
    <text evidence="7">Belongs to the gmhB family.</text>
</comment>
<dbReference type="CDD" id="cd07503">
    <property type="entry name" value="HAD_HisB-N"/>
    <property type="match status" value="1"/>
</dbReference>
<keyword evidence="10" id="KW-0862">Zinc</keyword>
<comment type="cofactor">
    <cofactor evidence="10">
        <name>Zn(2+)</name>
        <dbReference type="ChEBI" id="CHEBI:29105"/>
    </cofactor>
</comment>
<dbReference type="InterPro" id="IPR004446">
    <property type="entry name" value="Heptose_bisP_phosphatase"/>
</dbReference>
<evidence type="ECO:0000256" key="7">
    <source>
        <dbReference type="PIRNR" id="PIRNR004682"/>
    </source>
</evidence>
<evidence type="ECO:0000256" key="4">
    <source>
        <dbReference type="ARBA" id="ARBA00022801"/>
    </source>
</evidence>
<keyword evidence="5 7" id="KW-0119">Carbohydrate metabolism</keyword>
<comment type="subcellular location">
    <subcellularLocation>
        <location evidence="1 7">Cytoplasm</location>
    </subcellularLocation>
</comment>
<dbReference type="EMBL" id="WUUK01000002">
    <property type="protein sequence ID" value="MXQ50626.1"/>
    <property type="molecule type" value="Genomic_DNA"/>
</dbReference>
<dbReference type="NCBIfam" id="TIGR01656">
    <property type="entry name" value="Histidinol-ppas"/>
    <property type="match status" value="1"/>
</dbReference>
<dbReference type="PANTHER" id="PTHR42891">
    <property type="entry name" value="D-GLYCERO-BETA-D-MANNO-HEPTOSE-1,7-BISPHOSPHATE 7-PHOSPHATASE"/>
    <property type="match status" value="1"/>
</dbReference>